<gene>
    <name evidence="1" type="ORF">DYU11_19290</name>
</gene>
<name>A0A418M6K3_9BACT</name>
<evidence type="ECO:0000313" key="2">
    <source>
        <dbReference type="Proteomes" id="UP000283523"/>
    </source>
</evidence>
<dbReference type="AlphaFoldDB" id="A0A418M6K3"/>
<proteinExistence type="predicted"/>
<protein>
    <recommendedName>
        <fullName evidence="3">Response regulator</fullName>
    </recommendedName>
</protein>
<accession>A0A418M6K3</accession>
<dbReference type="RefSeq" id="WP_119669338.1">
    <property type="nucleotide sequence ID" value="NZ_QXED01000005.1"/>
</dbReference>
<dbReference type="Proteomes" id="UP000283523">
    <property type="component" value="Unassembled WGS sequence"/>
</dbReference>
<dbReference type="OrthoDB" id="9836695at2"/>
<evidence type="ECO:0000313" key="1">
    <source>
        <dbReference type="EMBL" id="RIV21547.1"/>
    </source>
</evidence>
<reference evidence="1 2" key="1">
    <citation type="submission" date="2018-08" db="EMBL/GenBank/DDBJ databases">
        <title>Fibrisoma montanum sp. nov., isolated from Danxia mountain soil.</title>
        <authorList>
            <person name="Huang Y."/>
        </authorList>
    </citation>
    <scope>NUCLEOTIDE SEQUENCE [LARGE SCALE GENOMIC DNA]</scope>
    <source>
        <strain evidence="1 2">HYT19</strain>
    </source>
</reference>
<sequence>MATILVISDYVQALKAEVGQPLKQLYPHADIRFCLFDDVLLNELANGLQPILILMDMGADNLMIMNELRSFACLARTPMLMLRAGATKRKVEVENDGLGWLYQSLNTPSKYQLN</sequence>
<dbReference type="EMBL" id="QXED01000005">
    <property type="protein sequence ID" value="RIV21547.1"/>
    <property type="molecule type" value="Genomic_DNA"/>
</dbReference>
<keyword evidence="2" id="KW-1185">Reference proteome</keyword>
<evidence type="ECO:0008006" key="3">
    <source>
        <dbReference type="Google" id="ProtNLM"/>
    </source>
</evidence>
<comment type="caution">
    <text evidence="1">The sequence shown here is derived from an EMBL/GenBank/DDBJ whole genome shotgun (WGS) entry which is preliminary data.</text>
</comment>
<organism evidence="1 2">
    <name type="scientific">Fibrisoma montanum</name>
    <dbReference type="NCBI Taxonomy" id="2305895"/>
    <lineage>
        <taxon>Bacteria</taxon>
        <taxon>Pseudomonadati</taxon>
        <taxon>Bacteroidota</taxon>
        <taxon>Cytophagia</taxon>
        <taxon>Cytophagales</taxon>
        <taxon>Spirosomataceae</taxon>
        <taxon>Fibrisoma</taxon>
    </lineage>
</organism>